<accession>A0A1B2AAX4</accession>
<evidence type="ECO:0000256" key="4">
    <source>
        <dbReference type="SAM" id="MobiDB-lite"/>
    </source>
</evidence>
<reference evidence="6 7" key="1">
    <citation type="submission" date="2016-07" db="EMBL/GenBank/DDBJ databases">
        <title>Complete genome sequence of Altererythrobacter dongtanensis KCTC 22672, a type strain with esterase isolated from tidal flat.</title>
        <authorList>
            <person name="Cheng H."/>
            <person name="Wu Y.-H."/>
            <person name="Zhou P."/>
            <person name="Huo Y.-Y."/>
            <person name="Wang C.-S."/>
            <person name="Xu X.-W."/>
        </authorList>
    </citation>
    <scope>NUCLEOTIDE SEQUENCE [LARGE SCALE GENOMIC DNA]</scope>
    <source>
        <strain evidence="6 7">KCTC 22672</strain>
    </source>
</reference>
<evidence type="ECO:0000313" key="7">
    <source>
        <dbReference type="Proteomes" id="UP000092932"/>
    </source>
</evidence>
<evidence type="ECO:0000259" key="5">
    <source>
        <dbReference type="PROSITE" id="PS50949"/>
    </source>
</evidence>
<dbReference type="Gene3D" id="1.10.10.10">
    <property type="entry name" value="Winged helix-like DNA-binding domain superfamily/Winged helix DNA-binding domain"/>
    <property type="match status" value="1"/>
</dbReference>
<dbReference type="GO" id="GO:0003677">
    <property type="term" value="F:DNA binding"/>
    <property type="evidence" value="ECO:0007669"/>
    <property type="project" value="UniProtKB-KW"/>
</dbReference>
<dbReference type="InterPro" id="IPR000524">
    <property type="entry name" value="Tscrpt_reg_HTH_GntR"/>
</dbReference>
<name>A0A1B2AAX4_9SPHN</name>
<dbReference type="PRINTS" id="PR00035">
    <property type="entry name" value="HTHGNTR"/>
</dbReference>
<dbReference type="OrthoDB" id="7620579at2"/>
<dbReference type="InterPro" id="IPR011711">
    <property type="entry name" value="GntR_C"/>
</dbReference>
<feature type="domain" description="HTH gntR-type" evidence="5">
    <location>
        <begin position="17"/>
        <end position="85"/>
    </location>
</feature>
<keyword evidence="3" id="KW-0804">Transcription</keyword>
<organism evidence="6 7">
    <name type="scientific">Tsuneonella dongtanensis</name>
    <dbReference type="NCBI Taxonomy" id="692370"/>
    <lineage>
        <taxon>Bacteria</taxon>
        <taxon>Pseudomonadati</taxon>
        <taxon>Pseudomonadota</taxon>
        <taxon>Alphaproteobacteria</taxon>
        <taxon>Sphingomonadales</taxon>
        <taxon>Erythrobacteraceae</taxon>
        <taxon>Tsuneonella</taxon>
    </lineage>
</organism>
<dbReference type="STRING" id="692370.A6F68_00795"/>
<dbReference type="Proteomes" id="UP000092932">
    <property type="component" value="Chromosome"/>
</dbReference>
<evidence type="ECO:0000256" key="1">
    <source>
        <dbReference type="ARBA" id="ARBA00023015"/>
    </source>
</evidence>
<dbReference type="Pfam" id="PF07729">
    <property type="entry name" value="FCD"/>
    <property type="match status" value="1"/>
</dbReference>
<keyword evidence="7" id="KW-1185">Reference proteome</keyword>
<dbReference type="Pfam" id="PF00392">
    <property type="entry name" value="GntR"/>
    <property type="match status" value="1"/>
</dbReference>
<dbReference type="InterPro" id="IPR036390">
    <property type="entry name" value="WH_DNA-bd_sf"/>
</dbReference>
<dbReference type="SUPFAM" id="SSF48008">
    <property type="entry name" value="GntR ligand-binding domain-like"/>
    <property type="match status" value="1"/>
</dbReference>
<evidence type="ECO:0000313" key="6">
    <source>
        <dbReference type="EMBL" id="ANY19323.1"/>
    </source>
</evidence>
<dbReference type="PANTHER" id="PTHR43537">
    <property type="entry name" value="TRANSCRIPTIONAL REGULATOR, GNTR FAMILY"/>
    <property type="match status" value="1"/>
</dbReference>
<protein>
    <submittedName>
        <fullName evidence="6">Putative L-lactate dehydrogenase operon regulatory protein</fullName>
    </submittedName>
</protein>
<dbReference type="KEGG" id="ado:A6F68_00795"/>
<keyword evidence="1" id="KW-0805">Transcription regulation</keyword>
<dbReference type="SMART" id="SM00895">
    <property type="entry name" value="FCD"/>
    <property type="match status" value="1"/>
</dbReference>
<dbReference type="SMART" id="SM00345">
    <property type="entry name" value="HTH_GNTR"/>
    <property type="match status" value="1"/>
</dbReference>
<dbReference type="SUPFAM" id="SSF46785">
    <property type="entry name" value="Winged helix' DNA-binding domain"/>
    <property type="match status" value="1"/>
</dbReference>
<dbReference type="PROSITE" id="PS50949">
    <property type="entry name" value="HTH_GNTR"/>
    <property type="match status" value="1"/>
</dbReference>
<keyword evidence="2" id="KW-0238">DNA-binding</keyword>
<evidence type="ECO:0000256" key="3">
    <source>
        <dbReference type="ARBA" id="ARBA00023163"/>
    </source>
</evidence>
<dbReference type="InterPro" id="IPR008920">
    <property type="entry name" value="TF_FadR/GntR_C"/>
</dbReference>
<sequence>MPQNTRFVSDPPEQTLGRLTQRVTDEIGEAIVTGNLAQGELLPVEADRVARYGASRSVLREAIKVLNAKGLVTAKPRRGTTVTKQSSWNVFDPDVLRWTLARNFSLELLTQFTEIRIAIEPHASALACDAASEEDIARIGQGFERMVEADRGPDDPLAADISFHLAILDASHNIFLARLKALVETALHFSIRYTGSIARDESEKLGIHEQVYRAIEARDARAARHAALKLLTDALDLMNQGAPPASENGAERPRKAPAGATTTG</sequence>
<dbReference type="RefSeq" id="WP_067676614.1">
    <property type="nucleotide sequence ID" value="NZ_CP016591.1"/>
</dbReference>
<dbReference type="EMBL" id="CP016591">
    <property type="protein sequence ID" value="ANY19323.1"/>
    <property type="molecule type" value="Genomic_DNA"/>
</dbReference>
<dbReference type="AlphaFoldDB" id="A0A1B2AAX4"/>
<dbReference type="CDD" id="cd07377">
    <property type="entry name" value="WHTH_GntR"/>
    <property type="match status" value="1"/>
</dbReference>
<gene>
    <name evidence="6" type="primary">lldR_1</name>
    <name evidence="6" type="ORF">A6F68_00795</name>
</gene>
<dbReference type="GO" id="GO:0003700">
    <property type="term" value="F:DNA-binding transcription factor activity"/>
    <property type="evidence" value="ECO:0007669"/>
    <property type="project" value="InterPro"/>
</dbReference>
<evidence type="ECO:0000256" key="2">
    <source>
        <dbReference type="ARBA" id="ARBA00023125"/>
    </source>
</evidence>
<feature type="region of interest" description="Disordered" evidence="4">
    <location>
        <begin position="239"/>
        <end position="264"/>
    </location>
</feature>
<dbReference type="InterPro" id="IPR036388">
    <property type="entry name" value="WH-like_DNA-bd_sf"/>
</dbReference>
<dbReference type="PANTHER" id="PTHR43537:SF44">
    <property type="entry name" value="GNTR FAMILY REGULATORY PROTEIN"/>
    <property type="match status" value="1"/>
</dbReference>
<proteinExistence type="predicted"/>
<dbReference type="Gene3D" id="1.20.120.530">
    <property type="entry name" value="GntR ligand-binding domain-like"/>
    <property type="match status" value="1"/>
</dbReference>